<feature type="transmembrane region" description="Helical" evidence="1">
    <location>
        <begin position="6"/>
        <end position="25"/>
    </location>
</feature>
<keyword evidence="1" id="KW-0472">Membrane</keyword>
<evidence type="ECO:0000256" key="1">
    <source>
        <dbReference type="SAM" id="Phobius"/>
    </source>
</evidence>
<name>A0ABQ8V6Q8_9AGAR</name>
<keyword evidence="1" id="KW-0812">Transmembrane</keyword>
<sequence length="159" mass="17791">MHLNTIYLTLGLTMGFLAMAWTMPLSSNTVDRRALLIVDVTIEPDRNSQARQSLGLSGSSIRVPSERVRIGPNGVNFQVHSGSSLLGTGHLKANAFVVPQSEMHVEFWNNQHLYISEHSTAHFNIRNEEVVVIEGPHSDVDDMTHLLTGFYVNYNETHH</sequence>
<gene>
    <name evidence="2" type="ORF">C8R41DRAFT_869599</name>
</gene>
<keyword evidence="3" id="KW-1185">Reference proteome</keyword>
<dbReference type="EMBL" id="JANVFT010000068">
    <property type="protein sequence ID" value="KAJ4477111.1"/>
    <property type="molecule type" value="Genomic_DNA"/>
</dbReference>
<keyword evidence="1" id="KW-1133">Transmembrane helix</keyword>
<comment type="caution">
    <text evidence="2">The sequence shown here is derived from an EMBL/GenBank/DDBJ whole genome shotgun (WGS) entry which is preliminary data.</text>
</comment>
<organism evidence="2 3">
    <name type="scientific">Lentinula lateritia</name>
    <dbReference type="NCBI Taxonomy" id="40482"/>
    <lineage>
        <taxon>Eukaryota</taxon>
        <taxon>Fungi</taxon>
        <taxon>Dikarya</taxon>
        <taxon>Basidiomycota</taxon>
        <taxon>Agaricomycotina</taxon>
        <taxon>Agaricomycetes</taxon>
        <taxon>Agaricomycetidae</taxon>
        <taxon>Agaricales</taxon>
        <taxon>Marasmiineae</taxon>
        <taxon>Omphalotaceae</taxon>
        <taxon>Lentinula</taxon>
    </lineage>
</organism>
<evidence type="ECO:0000313" key="3">
    <source>
        <dbReference type="Proteomes" id="UP001150217"/>
    </source>
</evidence>
<reference evidence="2" key="1">
    <citation type="submission" date="2022-08" db="EMBL/GenBank/DDBJ databases">
        <title>A Global Phylogenomic Analysis of the Shiitake Genus Lentinula.</title>
        <authorList>
            <consortium name="DOE Joint Genome Institute"/>
            <person name="Sierra-Patev S."/>
            <person name="Min B."/>
            <person name="Naranjo-Ortiz M."/>
            <person name="Looney B."/>
            <person name="Konkel Z."/>
            <person name="Slot J.C."/>
            <person name="Sakamoto Y."/>
            <person name="Steenwyk J.L."/>
            <person name="Rokas A."/>
            <person name="Carro J."/>
            <person name="Camarero S."/>
            <person name="Ferreira P."/>
            <person name="Molpeceres G."/>
            <person name="Ruiz-Duenas F.J."/>
            <person name="Serrano A."/>
            <person name="Henrissat B."/>
            <person name="Drula E."/>
            <person name="Hughes K.W."/>
            <person name="Mata J.L."/>
            <person name="Ishikawa N.K."/>
            <person name="Vargas-Isla R."/>
            <person name="Ushijima S."/>
            <person name="Smith C.A."/>
            <person name="Ahrendt S."/>
            <person name="Andreopoulos W."/>
            <person name="He G."/>
            <person name="Labutti K."/>
            <person name="Lipzen A."/>
            <person name="Ng V."/>
            <person name="Riley R."/>
            <person name="Sandor L."/>
            <person name="Barry K."/>
            <person name="Martinez A.T."/>
            <person name="Xiao Y."/>
            <person name="Gibbons J.G."/>
            <person name="Terashima K."/>
            <person name="Grigoriev I.V."/>
            <person name="Hibbett D.S."/>
        </authorList>
    </citation>
    <scope>NUCLEOTIDE SEQUENCE</scope>
    <source>
        <strain evidence="2">RHP3577 ss4</strain>
    </source>
</reference>
<evidence type="ECO:0000313" key="2">
    <source>
        <dbReference type="EMBL" id="KAJ4477111.1"/>
    </source>
</evidence>
<proteinExistence type="predicted"/>
<accession>A0ABQ8V6Q8</accession>
<dbReference type="Proteomes" id="UP001150217">
    <property type="component" value="Unassembled WGS sequence"/>
</dbReference>
<protein>
    <submittedName>
        <fullName evidence="2">Uncharacterized protein</fullName>
    </submittedName>
</protein>